<name>A0A0E3ELH8_9CAUD</name>
<dbReference type="EMBL" id="KJ019137">
    <property type="protein sequence ID" value="AIX39998.1"/>
    <property type="molecule type" value="Genomic_DNA"/>
</dbReference>
<evidence type="ECO:0000313" key="18">
    <source>
        <dbReference type="EMBL" id="AIX40206.1"/>
    </source>
</evidence>
<evidence type="ECO:0000313" key="2">
    <source>
        <dbReference type="EMBL" id="AIX15748.1"/>
    </source>
</evidence>
<dbReference type="Proteomes" id="UP000185395">
    <property type="component" value="Segment"/>
</dbReference>
<evidence type="ECO:0000313" key="1">
    <source>
        <dbReference type="EMBL" id="AIX14237.1"/>
    </source>
</evidence>
<dbReference type="EMBL" id="KJ019084">
    <property type="protein sequence ID" value="AIX27204.1"/>
    <property type="molecule type" value="Genomic_DNA"/>
</dbReference>
<dbReference type="EMBL" id="KJ019081">
    <property type="protein sequence ID" value="AIX26567.1"/>
    <property type="molecule type" value="Genomic_DNA"/>
</dbReference>
<dbReference type="Proteomes" id="UP000185392">
    <property type="component" value="Segment"/>
</dbReference>
<dbReference type="Proteomes" id="UP000185389">
    <property type="component" value="Segment"/>
</dbReference>
<evidence type="ECO:0000313" key="24">
    <source>
        <dbReference type="Proteomes" id="UP000185388"/>
    </source>
</evidence>
<evidence type="ECO:0000313" key="23">
    <source>
        <dbReference type="Proteomes" id="UP000185387"/>
    </source>
</evidence>
<evidence type="ECO:0000313" key="4">
    <source>
        <dbReference type="EMBL" id="AIX17067.1"/>
    </source>
</evidence>
<dbReference type="EMBL" id="KJ019114">
    <property type="protein sequence ID" value="AIX34970.1"/>
    <property type="molecule type" value="Genomic_DNA"/>
</dbReference>
<dbReference type="Proteomes" id="UP000185403">
    <property type="component" value="Segment"/>
</dbReference>
<dbReference type="Proteomes" id="UP000185398">
    <property type="component" value="Segment"/>
</dbReference>
<accession>A0A0E3ELH8</accession>
<evidence type="ECO:0000313" key="17">
    <source>
        <dbReference type="EMBL" id="AIX39998.1"/>
    </source>
</evidence>
<evidence type="ECO:0000313" key="11">
    <source>
        <dbReference type="EMBL" id="AIX27204.1"/>
    </source>
</evidence>
<dbReference type="Proteomes" id="UP000185391">
    <property type="component" value="Segment"/>
</dbReference>
<dbReference type="Proteomes" id="UP000185401">
    <property type="component" value="Segment"/>
</dbReference>
<dbReference type="Proteomes" id="UP000185393">
    <property type="component" value="Segment"/>
</dbReference>
<dbReference type="Proteomes" id="UP000185407">
    <property type="component" value="Segment"/>
</dbReference>
<dbReference type="Proteomes" id="UP000185399">
    <property type="component" value="Segment"/>
</dbReference>
<dbReference type="Proteomes" id="UP000185405">
    <property type="component" value="Segment"/>
</dbReference>
<evidence type="ECO:0000313" key="5">
    <source>
        <dbReference type="EMBL" id="AIX20732.1"/>
    </source>
</evidence>
<reference evidence="23 24" key="1">
    <citation type="submission" date="2013-12" db="EMBL/GenBank/DDBJ databases">
        <title>Ecological redundancy of diverse viral populations within a natural community.</title>
        <authorList>
            <person name="Gregory A.C."/>
            <person name="LaButti K."/>
            <person name="Copeland A."/>
            <person name="Woyke T."/>
            <person name="Sullivan M.B."/>
        </authorList>
    </citation>
    <scope>NUCLEOTIDE SEQUENCE [LARGE SCALE GENOMIC DNA]</scope>
    <source>
        <strain evidence="16">Syn7803C101</strain>
        <strain evidence="17">Syn7803C104</strain>
        <strain evidence="18">Syn7803C107</strain>
        <strain evidence="19">Syn7803C26</strain>
        <strain evidence="20">Syn7803C31</strain>
        <strain evidence="21">Syn7803C33</strain>
        <strain evidence="22">Syn7803C38</strain>
        <strain evidence="1">Syn7803C42</strain>
        <strain evidence="2">Syn7803C53</strain>
        <strain evidence="3">Syn7803C59</strain>
        <strain evidence="4">Syn7803C60</strain>
        <strain evidence="5">Syn7803C86</strain>
        <strain evidence="6">Syn7803C99</strain>
        <strain evidence="13">Syn7803US1</strain>
        <strain evidence="7">Syn7803US101</strain>
        <strain evidence="8">Syn7803US102</strain>
        <strain evidence="9">Syn7803US112</strain>
        <strain evidence="10">Syn7803US117</strain>
        <strain evidence="11">Syn7803US123</strain>
        <strain evidence="12">Syn7803US19</strain>
        <strain evidence="14">Syn7803US60</strain>
        <strain evidence="15">Syn7803US62</strain>
    </source>
</reference>
<dbReference type="Proteomes" id="UP000185404">
    <property type="component" value="Segment"/>
</dbReference>
<dbReference type="EMBL" id="KJ019163">
    <property type="protein sequence ID" value="AIX46543.1"/>
    <property type="molecule type" value="Genomic_DNA"/>
</dbReference>
<dbReference type="EMBL" id="KJ019038">
    <property type="protein sequence ID" value="AIX16858.1"/>
    <property type="molecule type" value="Genomic_DNA"/>
</dbReference>
<dbReference type="EMBL" id="KJ019065">
    <property type="protein sequence ID" value="AIX23035.1"/>
    <property type="molecule type" value="Genomic_DNA"/>
</dbReference>
<evidence type="ECO:0000313" key="20">
    <source>
        <dbReference type="EMBL" id="AIX45186.1"/>
    </source>
</evidence>
<dbReference type="EMBL" id="KJ019116">
    <property type="protein sequence ID" value="AIX35392.1"/>
    <property type="molecule type" value="Genomic_DNA"/>
</dbReference>
<dbReference type="Proteomes" id="UP000185397">
    <property type="component" value="Segment"/>
</dbReference>
<organism evidence="1 25">
    <name type="scientific">Synechococcus phage ACG-2014a</name>
    <dbReference type="NCBI Taxonomy" id="1493507"/>
    <lineage>
        <taxon>Viruses</taxon>
        <taxon>Duplodnaviria</taxon>
        <taxon>Heunggongvirae</taxon>
        <taxon>Uroviricota</taxon>
        <taxon>Caudoviricetes</taxon>
        <taxon>Pantevenvirales</taxon>
        <taxon>Kyanoviridae</taxon>
        <taxon>Acionnavirus</taxon>
        <taxon>Acionnavirus monteraybay</taxon>
    </lineage>
</organism>
<dbReference type="EMBL" id="KJ019033">
    <property type="protein sequence ID" value="AIX15748.1"/>
    <property type="molecule type" value="Genomic_DNA"/>
</dbReference>
<dbReference type="Proteomes" id="UP000185396">
    <property type="component" value="Segment"/>
</dbReference>
<evidence type="ECO:0000313" key="12">
    <source>
        <dbReference type="EMBL" id="AIX27980.1"/>
    </source>
</evidence>
<dbReference type="EMBL" id="KJ019067">
    <property type="protein sequence ID" value="AIX23531.1"/>
    <property type="molecule type" value="Genomic_DNA"/>
</dbReference>
<dbReference type="EMBL" id="KJ019138">
    <property type="protein sequence ID" value="AIX40206.1"/>
    <property type="molecule type" value="Genomic_DNA"/>
</dbReference>
<proteinExistence type="predicted"/>
<dbReference type="Proteomes" id="UP000185388">
    <property type="component" value="Segment"/>
</dbReference>
<evidence type="ECO:0000313" key="16">
    <source>
        <dbReference type="EMBL" id="AIX39572.1"/>
    </source>
</evidence>
<evidence type="ECO:0000313" key="14">
    <source>
        <dbReference type="EMBL" id="AIX34970.1"/>
    </source>
</evidence>
<dbReference type="EMBL" id="KJ019135">
    <property type="protein sequence ID" value="AIX39572.1"/>
    <property type="molecule type" value="Genomic_DNA"/>
</dbReference>
<protein>
    <submittedName>
        <fullName evidence="1">Uncharacterized protein</fullName>
    </submittedName>
</protein>
<dbReference type="EMBL" id="KJ019055">
    <property type="protein sequence ID" value="AIX20732.1"/>
    <property type="molecule type" value="Genomic_DNA"/>
</dbReference>
<dbReference type="EMBL" id="KJ019087">
    <property type="protein sequence ID" value="AIX27980.1"/>
    <property type="molecule type" value="Genomic_DNA"/>
</dbReference>
<evidence type="ECO:0000313" key="19">
    <source>
        <dbReference type="EMBL" id="AIX44265.1"/>
    </source>
</evidence>
<evidence type="ECO:0000313" key="22">
    <source>
        <dbReference type="EMBL" id="AIX46543.1"/>
    </source>
</evidence>
<dbReference type="Proteomes" id="UP000185409">
    <property type="component" value="Segment"/>
</dbReference>
<evidence type="ECO:0000313" key="6">
    <source>
        <dbReference type="EMBL" id="AIX23035.1"/>
    </source>
</evidence>
<evidence type="ECO:0000313" key="3">
    <source>
        <dbReference type="EMBL" id="AIX16858.1"/>
    </source>
</evidence>
<dbReference type="EMBL" id="KJ019157">
    <property type="protein sequence ID" value="AIX45186.1"/>
    <property type="molecule type" value="Genomic_DNA"/>
</dbReference>
<evidence type="ECO:0000313" key="7">
    <source>
        <dbReference type="EMBL" id="AIX23531.1"/>
    </source>
</evidence>
<evidence type="ECO:0000313" key="8">
    <source>
        <dbReference type="EMBL" id="AIX23737.1"/>
    </source>
</evidence>
<dbReference type="Proteomes" id="UP000185406">
    <property type="component" value="Segment"/>
</dbReference>
<evidence type="ECO:0000313" key="13">
    <source>
        <dbReference type="EMBL" id="AIX28187.1"/>
    </source>
</evidence>
<dbReference type="EMBL" id="KJ019153">
    <property type="protein sequence ID" value="AIX44265.1"/>
    <property type="molecule type" value="Genomic_DNA"/>
</dbReference>
<dbReference type="Proteomes" id="UP000185390">
    <property type="component" value="Segment"/>
</dbReference>
<dbReference type="EMBL" id="KJ019068">
    <property type="protein sequence ID" value="AIX23737.1"/>
    <property type="molecule type" value="Genomic_DNA"/>
</dbReference>
<sequence>MIELPSDFIHEAPKGFRYRTVEFKSNVISIWCDHLNEYSYNSGAPVSTIWGFYNTKKRQYFAPINSKKVGAVVDINSTLPLTAMKVNRRGLELLWM</sequence>
<dbReference type="EMBL" id="KJ019088">
    <property type="protein sequence ID" value="AIX28187.1"/>
    <property type="molecule type" value="Genomic_DNA"/>
</dbReference>
<evidence type="ECO:0000313" key="25">
    <source>
        <dbReference type="Proteomes" id="UP000185396"/>
    </source>
</evidence>
<dbReference type="Proteomes" id="UP000185402">
    <property type="component" value="Segment"/>
</dbReference>
<evidence type="ECO:0000313" key="15">
    <source>
        <dbReference type="EMBL" id="AIX35392.1"/>
    </source>
</evidence>
<gene>
    <name evidence="16" type="ORF">Syn7803C101_54</name>
    <name evidence="17" type="ORF">Syn7803C104_54</name>
    <name evidence="18" type="ORF">Syn7803C107_52</name>
    <name evidence="19" type="ORF">Syn7803C26_53</name>
    <name evidence="20" type="ORF">Syn7803C31_54</name>
    <name evidence="21" type="ORF">Syn7803C33_51</name>
    <name evidence="22" type="ORF">Syn7803C38_51</name>
    <name evidence="1" type="ORF">Syn7803C42_52</name>
    <name evidence="2" type="ORF">Syn7803C53_51</name>
    <name evidence="3" type="ORF">Syn7803C59_51</name>
    <name evidence="4" type="ORF">Syn7803C60_51</name>
    <name evidence="5" type="ORF">Syn7803C86_52</name>
    <name evidence="6" type="ORF">Syn7803C99_52</name>
    <name evidence="7" type="ORF">Syn7803US101_52</name>
    <name evidence="8" type="ORF">Syn7803US102_52</name>
    <name evidence="9" type="ORF">Syn7803US112_52</name>
    <name evidence="10" type="ORF">Syn7803US117_52</name>
    <name evidence="11" type="ORF">Syn7803US123_53</name>
    <name evidence="12" type="ORF">Syn7803US19_51</name>
    <name evidence="13" type="ORF">Syn7803US1_51</name>
    <name evidence="14" type="ORF">Syn7803US60_52</name>
    <name evidence="15" type="ORF">Syn7803US62_51</name>
</gene>
<dbReference type="EMBL" id="KJ019026">
    <property type="protein sequence ID" value="AIX14237.1"/>
    <property type="molecule type" value="Genomic_DNA"/>
</dbReference>
<dbReference type="EMBL" id="KJ019039">
    <property type="protein sequence ID" value="AIX17067.1"/>
    <property type="molecule type" value="Genomic_DNA"/>
</dbReference>
<dbReference type="Proteomes" id="UP000185387">
    <property type="component" value="Segment"/>
</dbReference>
<evidence type="ECO:0000313" key="9">
    <source>
        <dbReference type="EMBL" id="AIX25484.1"/>
    </source>
</evidence>
<evidence type="ECO:0000313" key="10">
    <source>
        <dbReference type="EMBL" id="AIX26567.1"/>
    </source>
</evidence>
<dbReference type="Proteomes" id="UP000185408">
    <property type="component" value="Segment"/>
</dbReference>
<evidence type="ECO:0000313" key="21">
    <source>
        <dbReference type="EMBL" id="AIX45394.1"/>
    </source>
</evidence>
<dbReference type="EMBL" id="KJ019158">
    <property type="protein sequence ID" value="AIX45394.1"/>
    <property type="molecule type" value="Genomic_DNA"/>
</dbReference>
<dbReference type="Proteomes" id="UP000185394">
    <property type="component" value="Segment"/>
</dbReference>
<dbReference type="EMBL" id="KJ019076">
    <property type="protein sequence ID" value="AIX25484.1"/>
    <property type="molecule type" value="Genomic_DNA"/>
</dbReference>